<dbReference type="InterPro" id="IPR046335">
    <property type="entry name" value="LacI/GalR-like_sensor"/>
</dbReference>
<evidence type="ECO:0000259" key="5">
    <source>
        <dbReference type="PROSITE" id="PS50932"/>
    </source>
</evidence>
<feature type="domain" description="HTH lacI-type" evidence="5">
    <location>
        <begin position="6"/>
        <end position="60"/>
    </location>
</feature>
<dbReference type="SMART" id="SM00354">
    <property type="entry name" value="HTH_LACI"/>
    <property type="match status" value="1"/>
</dbReference>
<keyword evidence="4" id="KW-0804">Transcription</keyword>
<evidence type="ECO:0000256" key="1">
    <source>
        <dbReference type="ARBA" id="ARBA00022491"/>
    </source>
</evidence>
<organism evidence="6 7">
    <name type="scientific">Stakelama pacifica</name>
    <dbReference type="NCBI Taxonomy" id="517720"/>
    <lineage>
        <taxon>Bacteria</taxon>
        <taxon>Pseudomonadati</taxon>
        <taxon>Pseudomonadota</taxon>
        <taxon>Alphaproteobacteria</taxon>
        <taxon>Sphingomonadales</taxon>
        <taxon>Sphingomonadaceae</taxon>
        <taxon>Stakelama</taxon>
    </lineage>
</organism>
<keyword evidence="2" id="KW-0805">Transcription regulation</keyword>
<dbReference type="OrthoDB" id="7939625at2"/>
<dbReference type="Pfam" id="PF00356">
    <property type="entry name" value="LacI"/>
    <property type="match status" value="1"/>
</dbReference>
<proteinExistence type="predicted"/>
<sequence length="334" mass="35153">MNKRSATIRDVAREAGVSVASVSRALNGQSNVTEATRERVRAAAAQLGYVPHVGARNLSLARSGAIGVVLPDLHGEFFSEVLRGLDRGASAHGFQLLLSNMHVDSELSAAAIGAMNGRVDGLVVMAPHLPPNLLAAMLPPNVPAVVVNPVGEVPPAAQIVRVDNVAAARAMTEHLIDIGKRHIVHLRGPRGNIESDLRERGYRDAIAAAGLTARVLEGDFTEEGGIAAARTLIADRQGADGVFAANDLMAIGVVPTLRDAGLNVPEDIAVGGFDDTPLARLVTPALTTMRIEMVDLGLDVINRLVRLMESREPDAPYLRLPALVVRQTTGAAHA</sequence>
<evidence type="ECO:0000256" key="2">
    <source>
        <dbReference type="ARBA" id="ARBA00023015"/>
    </source>
</evidence>
<dbReference type="Proteomes" id="UP000295493">
    <property type="component" value="Unassembled WGS sequence"/>
</dbReference>
<keyword evidence="1" id="KW-0678">Repressor</keyword>
<dbReference type="RefSeq" id="WP_133495761.1">
    <property type="nucleotide sequence ID" value="NZ_BMLU01000007.1"/>
</dbReference>
<keyword evidence="7" id="KW-1185">Reference proteome</keyword>
<dbReference type="InterPro" id="IPR000843">
    <property type="entry name" value="HTH_LacI"/>
</dbReference>
<evidence type="ECO:0000313" key="7">
    <source>
        <dbReference type="Proteomes" id="UP000295493"/>
    </source>
</evidence>
<protein>
    <submittedName>
        <fullName evidence="6">LacI family transcriptional regulator</fullName>
    </submittedName>
</protein>
<dbReference type="AlphaFoldDB" id="A0A4R6FJL9"/>
<dbReference type="InterPro" id="IPR028082">
    <property type="entry name" value="Peripla_BP_I"/>
</dbReference>
<dbReference type="Gene3D" id="1.10.260.40">
    <property type="entry name" value="lambda repressor-like DNA-binding domains"/>
    <property type="match status" value="1"/>
</dbReference>
<dbReference type="Gene3D" id="3.40.50.2300">
    <property type="match status" value="2"/>
</dbReference>
<evidence type="ECO:0000256" key="4">
    <source>
        <dbReference type="ARBA" id="ARBA00023163"/>
    </source>
</evidence>
<evidence type="ECO:0000256" key="3">
    <source>
        <dbReference type="ARBA" id="ARBA00023125"/>
    </source>
</evidence>
<dbReference type="InterPro" id="IPR010982">
    <property type="entry name" value="Lambda_DNA-bd_dom_sf"/>
</dbReference>
<dbReference type="CDD" id="cd01392">
    <property type="entry name" value="HTH_LacI"/>
    <property type="match status" value="1"/>
</dbReference>
<dbReference type="PANTHER" id="PTHR30146:SF151">
    <property type="entry name" value="HTH-TYPE TRANSCRIPTIONAL REPRESSOR CYTR"/>
    <property type="match status" value="1"/>
</dbReference>
<dbReference type="EMBL" id="SNWD01000007">
    <property type="protein sequence ID" value="TDN81626.1"/>
    <property type="molecule type" value="Genomic_DNA"/>
</dbReference>
<evidence type="ECO:0000313" key="6">
    <source>
        <dbReference type="EMBL" id="TDN81626.1"/>
    </source>
</evidence>
<dbReference type="SUPFAM" id="SSF53822">
    <property type="entry name" value="Periplasmic binding protein-like I"/>
    <property type="match status" value="1"/>
</dbReference>
<reference evidence="6 7" key="1">
    <citation type="submission" date="2019-03" db="EMBL/GenBank/DDBJ databases">
        <title>Genomic Encyclopedia of Type Strains, Phase IV (KMG-IV): sequencing the most valuable type-strain genomes for metagenomic binning, comparative biology and taxonomic classification.</title>
        <authorList>
            <person name="Goeker M."/>
        </authorList>
    </citation>
    <scope>NUCLEOTIDE SEQUENCE [LARGE SCALE GENOMIC DNA]</scope>
    <source>
        <strain evidence="6 7">DSM 25059</strain>
    </source>
</reference>
<keyword evidence="3" id="KW-0238">DNA-binding</keyword>
<dbReference type="GO" id="GO:0003700">
    <property type="term" value="F:DNA-binding transcription factor activity"/>
    <property type="evidence" value="ECO:0007669"/>
    <property type="project" value="TreeGrafter"/>
</dbReference>
<accession>A0A4R6FJL9</accession>
<dbReference type="GO" id="GO:0000976">
    <property type="term" value="F:transcription cis-regulatory region binding"/>
    <property type="evidence" value="ECO:0007669"/>
    <property type="project" value="TreeGrafter"/>
</dbReference>
<dbReference type="SUPFAM" id="SSF47413">
    <property type="entry name" value="lambda repressor-like DNA-binding domains"/>
    <property type="match status" value="1"/>
</dbReference>
<dbReference type="PROSITE" id="PS50932">
    <property type="entry name" value="HTH_LACI_2"/>
    <property type="match status" value="1"/>
</dbReference>
<dbReference type="PANTHER" id="PTHR30146">
    <property type="entry name" value="LACI-RELATED TRANSCRIPTIONAL REPRESSOR"/>
    <property type="match status" value="1"/>
</dbReference>
<dbReference type="PROSITE" id="PS00356">
    <property type="entry name" value="HTH_LACI_1"/>
    <property type="match status" value="1"/>
</dbReference>
<dbReference type="PRINTS" id="PR00036">
    <property type="entry name" value="HTHLACI"/>
</dbReference>
<gene>
    <name evidence="6" type="ORF">EV664_10725</name>
</gene>
<name>A0A4R6FJL9_9SPHN</name>
<comment type="caution">
    <text evidence="6">The sequence shown here is derived from an EMBL/GenBank/DDBJ whole genome shotgun (WGS) entry which is preliminary data.</text>
</comment>
<dbReference type="Pfam" id="PF13377">
    <property type="entry name" value="Peripla_BP_3"/>
    <property type="match status" value="1"/>
</dbReference>